<dbReference type="GO" id="GO:0046872">
    <property type="term" value="F:metal ion binding"/>
    <property type="evidence" value="ECO:0007669"/>
    <property type="project" value="UniProtKB-KW"/>
</dbReference>
<organism evidence="11 12">
    <name type="scientific">Folsomia candida</name>
    <name type="common">Springtail</name>
    <dbReference type="NCBI Taxonomy" id="158441"/>
    <lineage>
        <taxon>Eukaryota</taxon>
        <taxon>Metazoa</taxon>
        <taxon>Ecdysozoa</taxon>
        <taxon>Arthropoda</taxon>
        <taxon>Hexapoda</taxon>
        <taxon>Collembola</taxon>
        <taxon>Entomobryomorpha</taxon>
        <taxon>Isotomoidea</taxon>
        <taxon>Isotomidae</taxon>
        <taxon>Proisotominae</taxon>
        <taxon>Folsomia</taxon>
    </lineage>
</organism>
<sequence>MKLVLVVSLGVALVASCPFGDEEIKAGKRLIKTSFEEPDFVGTFSSYFSRYYQSPNGTESQRWLLSQVQDSIANYVGNATVNEVVHPFGVQNSIIARITGSDPTLRGEIVIIGAHQDSVNTFGALLAAPGGYIPKRTIEFHWYAAEEVGLRGSAAIAQIYNTNRVNVVGMVNFDVPGYHIAGRDEIGIYTDHVNAEVTTLLRLLVDGYCTYTWINKTCGYGCSDHASWTNYGFPAGFPAETVFHPLMHRPGDNFESVGFTQVNEFVKLSLGFVVEMSEPGSL</sequence>
<evidence type="ECO:0000313" key="12">
    <source>
        <dbReference type="Proteomes" id="UP000198287"/>
    </source>
</evidence>
<evidence type="ECO:0000256" key="6">
    <source>
        <dbReference type="ARBA" id="ARBA00022801"/>
    </source>
</evidence>
<reference evidence="11 12" key="1">
    <citation type="submission" date="2015-12" db="EMBL/GenBank/DDBJ databases">
        <title>The genome of Folsomia candida.</title>
        <authorList>
            <person name="Faddeeva A."/>
            <person name="Derks M.F."/>
            <person name="Anvar Y."/>
            <person name="Smit S."/>
            <person name="Van Straalen N."/>
            <person name="Roelofs D."/>
        </authorList>
    </citation>
    <scope>NUCLEOTIDE SEQUENCE [LARGE SCALE GENOMIC DNA]</scope>
    <source>
        <strain evidence="11 12">VU population</strain>
        <tissue evidence="11">Whole body</tissue>
    </source>
</reference>
<dbReference type="Proteomes" id="UP000198287">
    <property type="component" value="Unassembled WGS sequence"/>
</dbReference>
<evidence type="ECO:0000259" key="10">
    <source>
        <dbReference type="Pfam" id="PF04389"/>
    </source>
</evidence>
<proteinExistence type="inferred from homology"/>
<evidence type="ECO:0000256" key="3">
    <source>
        <dbReference type="ARBA" id="ARBA00022670"/>
    </source>
</evidence>
<dbReference type="PANTHER" id="PTHR12147">
    <property type="entry name" value="METALLOPEPTIDASE M28 FAMILY MEMBER"/>
    <property type="match status" value="1"/>
</dbReference>
<dbReference type="SUPFAM" id="SSF53187">
    <property type="entry name" value="Zn-dependent exopeptidases"/>
    <property type="match status" value="1"/>
</dbReference>
<evidence type="ECO:0000313" key="11">
    <source>
        <dbReference type="EMBL" id="OXA54365.1"/>
    </source>
</evidence>
<feature type="domain" description="Peptidase M28" evidence="10">
    <location>
        <begin position="133"/>
        <end position="268"/>
    </location>
</feature>
<dbReference type="GO" id="GO:0008235">
    <property type="term" value="F:metalloexopeptidase activity"/>
    <property type="evidence" value="ECO:0007669"/>
    <property type="project" value="InterPro"/>
</dbReference>
<comment type="similarity">
    <text evidence="8">Belongs to the peptidase M28 family. M28E subfamily.</text>
</comment>
<evidence type="ECO:0000256" key="8">
    <source>
        <dbReference type="ARBA" id="ARBA00043962"/>
    </source>
</evidence>
<keyword evidence="3" id="KW-0645">Protease</keyword>
<feature type="signal peptide" evidence="9">
    <location>
        <begin position="1"/>
        <end position="16"/>
    </location>
</feature>
<gene>
    <name evidence="11" type="ORF">Fcan01_10175</name>
</gene>
<keyword evidence="6" id="KW-0378">Hydrolase</keyword>
<dbReference type="PANTHER" id="PTHR12147:SF56">
    <property type="entry name" value="AMINOPEPTIDASE YDR415C-RELATED"/>
    <property type="match status" value="1"/>
</dbReference>
<dbReference type="PROSITE" id="PS51257">
    <property type="entry name" value="PROKAR_LIPOPROTEIN"/>
    <property type="match status" value="1"/>
</dbReference>
<dbReference type="EMBL" id="LNIX01000005">
    <property type="protein sequence ID" value="OXA54365.1"/>
    <property type="molecule type" value="Genomic_DNA"/>
</dbReference>
<keyword evidence="7" id="KW-0862">Zinc</keyword>
<dbReference type="InterPro" id="IPR007484">
    <property type="entry name" value="Peptidase_M28"/>
</dbReference>
<comment type="caution">
    <text evidence="11">The sequence shown here is derived from an EMBL/GenBank/DDBJ whole genome shotgun (WGS) entry which is preliminary data.</text>
</comment>
<keyword evidence="2 11" id="KW-0031">Aminopeptidase</keyword>
<evidence type="ECO:0000256" key="4">
    <source>
        <dbReference type="ARBA" id="ARBA00022723"/>
    </source>
</evidence>
<dbReference type="Gene3D" id="3.40.630.10">
    <property type="entry name" value="Zn peptidases"/>
    <property type="match status" value="1"/>
</dbReference>
<evidence type="ECO:0000256" key="5">
    <source>
        <dbReference type="ARBA" id="ARBA00022729"/>
    </source>
</evidence>
<dbReference type="OMA" id="AMLEFDM"/>
<evidence type="ECO:0000256" key="2">
    <source>
        <dbReference type="ARBA" id="ARBA00022438"/>
    </source>
</evidence>
<comment type="cofactor">
    <cofactor evidence="1">
        <name>Zn(2+)</name>
        <dbReference type="ChEBI" id="CHEBI:29105"/>
    </cofactor>
</comment>
<accession>A0A226EA02</accession>
<evidence type="ECO:0000256" key="7">
    <source>
        <dbReference type="ARBA" id="ARBA00022833"/>
    </source>
</evidence>
<dbReference type="InterPro" id="IPR045175">
    <property type="entry name" value="M28_fam"/>
</dbReference>
<dbReference type="AlphaFoldDB" id="A0A226EA02"/>
<keyword evidence="4" id="KW-0479">Metal-binding</keyword>
<keyword evidence="12" id="KW-1185">Reference proteome</keyword>
<name>A0A226EA02_FOLCA</name>
<dbReference type="Pfam" id="PF04389">
    <property type="entry name" value="Peptidase_M28"/>
    <property type="match status" value="1"/>
</dbReference>
<dbReference type="OrthoDB" id="76293at2759"/>
<keyword evidence="5 9" id="KW-0732">Signal</keyword>
<feature type="chain" id="PRO_5013144256" evidence="9">
    <location>
        <begin position="17"/>
        <end position="282"/>
    </location>
</feature>
<dbReference type="GO" id="GO:0006508">
    <property type="term" value="P:proteolysis"/>
    <property type="evidence" value="ECO:0007669"/>
    <property type="project" value="UniProtKB-KW"/>
</dbReference>
<evidence type="ECO:0000256" key="9">
    <source>
        <dbReference type="SAM" id="SignalP"/>
    </source>
</evidence>
<dbReference type="GO" id="GO:0004177">
    <property type="term" value="F:aminopeptidase activity"/>
    <property type="evidence" value="ECO:0007669"/>
    <property type="project" value="UniProtKB-KW"/>
</dbReference>
<evidence type="ECO:0000256" key="1">
    <source>
        <dbReference type="ARBA" id="ARBA00001947"/>
    </source>
</evidence>
<protein>
    <submittedName>
        <fullName evidence="11">Leucine aminopeptidase A</fullName>
    </submittedName>
</protein>